<proteinExistence type="predicted"/>
<dbReference type="Pfam" id="PF20434">
    <property type="entry name" value="BD-FAE"/>
    <property type="match status" value="1"/>
</dbReference>
<keyword evidence="6" id="KW-1185">Reference proteome</keyword>
<dbReference type="Gene3D" id="3.40.50.1820">
    <property type="entry name" value="alpha/beta hydrolase"/>
    <property type="match status" value="1"/>
</dbReference>
<sequence length="359" mass="38971">MRRYDTIDRIDLGGEEDRATRRRAVATTFVLSTVAVFALGAVIHSRVGSVTEAPLLLPQQKGKSSHEHGEVALFPNGAPDNGDPPCGPEVAEKTLGRRPLLVYREVSSPTLKPFLARDAPEDAPTVVVFPGGGFKLLAIEGEGYDIARRLNARGVHAFVLKYRVRNPLLRPDGPPNLDTLQDAQRAVSFVRHNARTYGIDDAKIGVCGFSAGGTLAALLSANAKTRAYDALDDVDDASPRPDFAIMVYPGNLVDFKLMEPYSYLRINNASGAPPTFVAHAADDRVQPYFQSVIYFNHLVAVGAGTKAQLVIEGTGNHGFETNSVCSTVYPDSSYTTIPQICDWMDNAISWMKSTLVIMH</sequence>
<dbReference type="AlphaFoldDB" id="A0AAD7U7J3"/>
<evidence type="ECO:0000256" key="1">
    <source>
        <dbReference type="ARBA" id="ARBA00022801"/>
    </source>
</evidence>
<dbReference type="GO" id="GO:0016787">
    <property type="term" value="F:hydrolase activity"/>
    <property type="evidence" value="ECO:0007669"/>
    <property type="project" value="UniProtKB-KW"/>
</dbReference>
<dbReference type="EMBL" id="JAQMWT010000574">
    <property type="protein sequence ID" value="KAJ8599275.1"/>
    <property type="molecule type" value="Genomic_DNA"/>
</dbReference>
<keyword evidence="1" id="KW-0378">Hydrolase</keyword>
<evidence type="ECO:0000313" key="5">
    <source>
        <dbReference type="EMBL" id="KAJ8599275.1"/>
    </source>
</evidence>
<protein>
    <recommendedName>
        <fullName evidence="4">BD-FAE-like domain-containing protein</fullName>
    </recommendedName>
</protein>
<evidence type="ECO:0000313" key="6">
    <source>
        <dbReference type="Proteomes" id="UP001230188"/>
    </source>
</evidence>
<feature type="transmembrane region" description="Helical" evidence="3">
    <location>
        <begin position="24"/>
        <end position="43"/>
    </location>
</feature>
<accession>A0AAD7U7J3</accession>
<evidence type="ECO:0000259" key="4">
    <source>
        <dbReference type="Pfam" id="PF20434"/>
    </source>
</evidence>
<comment type="caution">
    <text evidence="5">The sequence shown here is derived from an EMBL/GenBank/DDBJ whole genome shotgun (WGS) entry which is preliminary data.</text>
</comment>
<organism evidence="5 6">
    <name type="scientific">Chrysophaeum taylorii</name>
    <dbReference type="NCBI Taxonomy" id="2483200"/>
    <lineage>
        <taxon>Eukaryota</taxon>
        <taxon>Sar</taxon>
        <taxon>Stramenopiles</taxon>
        <taxon>Ochrophyta</taxon>
        <taxon>Pelagophyceae</taxon>
        <taxon>Pelagomonadales</taxon>
        <taxon>Pelagomonadaceae</taxon>
        <taxon>Chrysophaeum</taxon>
    </lineage>
</organism>
<feature type="domain" description="BD-FAE-like" evidence="4">
    <location>
        <begin position="119"/>
        <end position="229"/>
    </location>
</feature>
<dbReference type="PANTHER" id="PTHR48081">
    <property type="entry name" value="AB HYDROLASE SUPERFAMILY PROTEIN C4A8.06C"/>
    <property type="match status" value="1"/>
</dbReference>
<keyword evidence="3" id="KW-1133">Transmembrane helix</keyword>
<dbReference type="PANTHER" id="PTHR48081:SF6">
    <property type="entry name" value="PEPTIDASE S9 PROLYL OLIGOPEPTIDASE CATALYTIC DOMAIN-CONTAINING PROTEIN"/>
    <property type="match status" value="1"/>
</dbReference>
<dbReference type="InterPro" id="IPR029058">
    <property type="entry name" value="AB_hydrolase_fold"/>
</dbReference>
<name>A0AAD7U7J3_9STRA</name>
<feature type="region of interest" description="Disordered" evidence="2">
    <location>
        <begin position="59"/>
        <end position="89"/>
    </location>
</feature>
<dbReference type="InterPro" id="IPR050300">
    <property type="entry name" value="GDXG_lipolytic_enzyme"/>
</dbReference>
<evidence type="ECO:0000256" key="2">
    <source>
        <dbReference type="SAM" id="MobiDB-lite"/>
    </source>
</evidence>
<keyword evidence="3" id="KW-0472">Membrane</keyword>
<dbReference type="Proteomes" id="UP001230188">
    <property type="component" value="Unassembled WGS sequence"/>
</dbReference>
<evidence type="ECO:0000256" key="3">
    <source>
        <dbReference type="SAM" id="Phobius"/>
    </source>
</evidence>
<keyword evidence="3" id="KW-0812">Transmembrane</keyword>
<dbReference type="SUPFAM" id="SSF53474">
    <property type="entry name" value="alpha/beta-Hydrolases"/>
    <property type="match status" value="1"/>
</dbReference>
<dbReference type="InterPro" id="IPR049492">
    <property type="entry name" value="BD-FAE-like_dom"/>
</dbReference>
<reference evidence="5" key="1">
    <citation type="submission" date="2023-01" db="EMBL/GenBank/DDBJ databases">
        <title>Metagenome sequencing of chrysophaentin producing Chrysophaeum taylorii.</title>
        <authorList>
            <person name="Davison J."/>
            <person name="Bewley C."/>
        </authorList>
    </citation>
    <scope>NUCLEOTIDE SEQUENCE</scope>
    <source>
        <strain evidence="5">NIES-1699</strain>
    </source>
</reference>
<gene>
    <name evidence="5" type="ORF">CTAYLR_006792</name>
</gene>